<keyword evidence="14" id="KW-1185">Reference proteome</keyword>
<comment type="catalytic activity">
    <reaction evidence="10">
        <text>ATP + H2O = ADP + phosphate + H(+)</text>
        <dbReference type="Rhea" id="RHEA:13065"/>
        <dbReference type="ChEBI" id="CHEBI:15377"/>
        <dbReference type="ChEBI" id="CHEBI:15378"/>
        <dbReference type="ChEBI" id="CHEBI:30616"/>
        <dbReference type="ChEBI" id="CHEBI:43474"/>
        <dbReference type="ChEBI" id="CHEBI:456216"/>
        <dbReference type="EC" id="5.6.2.4"/>
    </reaction>
</comment>
<dbReference type="InterPro" id="IPR027417">
    <property type="entry name" value="P-loop_NTPase"/>
</dbReference>
<comment type="catalytic activity">
    <reaction evidence="8">
        <text>Couples ATP hydrolysis with the unwinding of duplex DNA by translocating in the 3'-5' direction.</text>
        <dbReference type="EC" id="5.6.2.4"/>
    </reaction>
</comment>
<evidence type="ECO:0000256" key="7">
    <source>
        <dbReference type="ARBA" id="ARBA00023235"/>
    </source>
</evidence>
<evidence type="ECO:0000256" key="2">
    <source>
        <dbReference type="ARBA" id="ARBA00022741"/>
    </source>
</evidence>
<keyword evidence="6" id="KW-0238">DNA-binding</keyword>
<dbReference type="PANTHER" id="PTHR11070">
    <property type="entry name" value="UVRD / RECB / PCRA DNA HELICASE FAMILY MEMBER"/>
    <property type="match status" value="1"/>
</dbReference>
<dbReference type="GO" id="GO:0003678">
    <property type="term" value="F:DNA helicase activity"/>
    <property type="evidence" value="ECO:0007669"/>
    <property type="project" value="UniProtKB-EC"/>
</dbReference>
<evidence type="ECO:0000259" key="12">
    <source>
        <dbReference type="PROSITE" id="PS51198"/>
    </source>
</evidence>
<evidence type="ECO:0000256" key="8">
    <source>
        <dbReference type="ARBA" id="ARBA00034617"/>
    </source>
</evidence>
<evidence type="ECO:0000313" key="14">
    <source>
        <dbReference type="Proteomes" id="UP000776164"/>
    </source>
</evidence>
<organism evidence="13 14">
    <name type="scientific">Subtercola frigoramans</name>
    <dbReference type="NCBI Taxonomy" id="120298"/>
    <lineage>
        <taxon>Bacteria</taxon>
        <taxon>Bacillati</taxon>
        <taxon>Actinomycetota</taxon>
        <taxon>Actinomycetes</taxon>
        <taxon>Micrococcales</taxon>
        <taxon>Microbacteriaceae</taxon>
        <taxon>Subtercola</taxon>
    </lineage>
</organism>
<keyword evidence="3 11" id="KW-0378">Hydrolase</keyword>
<keyword evidence="5 11" id="KW-0067">ATP-binding</keyword>
<dbReference type="InterPro" id="IPR000212">
    <property type="entry name" value="DNA_helicase_UvrD/REP"/>
</dbReference>
<dbReference type="RefSeq" id="WP_205109277.1">
    <property type="nucleotide sequence ID" value="NZ_BAAAHT010000004.1"/>
</dbReference>
<dbReference type="Gene3D" id="3.40.50.300">
    <property type="entry name" value="P-loop containing nucleotide triphosphate hydrolases"/>
    <property type="match status" value="2"/>
</dbReference>
<dbReference type="EC" id="5.6.2.4" evidence="9"/>
<evidence type="ECO:0000256" key="4">
    <source>
        <dbReference type="ARBA" id="ARBA00022806"/>
    </source>
</evidence>
<keyword evidence="7" id="KW-0413">Isomerase</keyword>
<sequence length="552" mass="60947">MSAIHPIGKQIDAVESTAQQLLLVAPPGCGKTEVIAMRAHHLVTQGTIREGRRLLAITYSKRARDNMARRIQQSLGHERTRGSVTVQNFHGLSARIVRAHGRTLGIPEDVLLPSKRWFSDTVSPLTSDWDARGEAETLLRKLKSQPIDDDELLELVVASRNQIAFKVEEARRLQNKLDYPDLLRHAQRLLHVPQIANLYQQHFDALLVDEFQDLSQQQLDIVSLAAPRNAMYVGDPLQGIYSWAGAEPATVEAELVARCAERVDLDISYRSSPEVLAVVNAVARPLGAVELSAADPDAWDPSGHAYAFSFDTDVEEAAGIVRVARRLVRKYPTESIGVITRSRYRRGQVDIAMSAAADIPVQTWDMSLDTPGLLTTLKSAARGIKTSKPLTEQLQLLFERAAAVIGDDDVETINELTDAISILREKAVEGESIRDALARFREVHVTDAIAPGVHLLNAHIGKGQQFDWVVVLGLEEGSIPAFQAKTAEEIAEEERVLMVMLSRAKRGLIITKSARTTNKYGLRVQRESRWWSTVAGATETVATATENLVRGT</sequence>
<dbReference type="Pfam" id="PF00580">
    <property type="entry name" value="UvrD-helicase"/>
    <property type="match status" value="1"/>
</dbReference>
<dbReference type="Gene3D" id="1.10.10.160">
    <property type="match status" value="1"/>
</dbReference>
<dbReference type="InterPro" id="IPR013986">
    <property type="entry name" value="DExx_box_DNA_helicase_dom_sf"/>
</dbReference>
<evidence type="ECO:0000256" key="6">
    <source>
        <dbReference type="ARBA" id="ARBA00023125"/>
    </source>
</evidence>
<evidence type="ECO:0000256" key="1">
    <source>
        <dbReference type="ARBA" id="ARBA00009922"/>
    </source>
</evidence>
<dbReference type="Proteomes" id="UP000776164">
    <property type="component" value="Unassembled WGS sequence"/>
</dbReference>
<dbReference type="CDD" id="cd17932">
    <property type="entry name" value="DEXQc_UvrD"/>
    <property type="match status" value="1"/>
</dbReference>
<keyword evidence="4 11" id="KW-0347">Helicase</keyword>
<dbReference type="PANTHER" id="PTHR11070:SF2">
    <property type="entry name" value="ATP-DEPENDENT DNA HELICASE SRS2"/>
    <property type="match status" value="1"/>
</dbReference>
<dbReference type="Pfam" id="PF13361">
    <property type="entry name" value="UvrD_C"/>
    <property type="match status" value="1"/>
</dbReference>
<name>A0ABS2L647_9MICO</name>
<evidence type="ECO:0000256" key="10">
    <source>
        <dbReference type="ARBA" id="ARBA00048988"/>
    </source>
</evidence>
<dbReference type="SUPFAM" id="SSF52540">
    <property type="entry name" value="P-loop containing nucleoside triphosphate hydrolases"/>
    <property type="match status" value="1"/>
</dbReference>
<keyword evidence="2 11" id="KW-0547">Nucleotide-binding</keyword>
<feature type="domain" description="UvrD-like helicase ATP-binding" evidence="12">
    <location>
        <begin position="4"/>
        <end position="272"/>
    </location>
</feature>
<dbReference type="GO" id="GO:0016787">
    <property type="term" value="F:hydrolase activity"/>
    <property type="evidence" value="ECO:0007669"/>
    <property type="project" value="UniProtKB-KW"/>
</dbReference>
<dbReference type="EMBL" id="JAFBBU010000001">
    <property type="protein sequence ID" value="MBM7472489.1"/>
    <property type="molecule type" value="Genomic_DNA"/>
</dbReference>
<comment type="similarity">
    <text evidence="1">Belongs to the helicase family. UvrD subfamily.</text>
</comment>
<comment type="caution">
    <text evidence="13">The sequence shown here is derived from an EMBL/GenBank/DDBJ whole genome shotgun (WGS) entry which is preliminary data.</text>
</comment>
<evidence type="ECO:0000256" key="3">
    <source>
        <dbReference type="ARBA" id="ARBA00022801"/>
    </source>
</evidence>
<dbReference type="PROSITE" id="PS51198">
    <property type="entry name" value="UVRD_HELICASE_ATP_BIND"/>
    <property type="match status" value="1"/>
</dbReference>
<dbReference type="InterPro" id="IPR014016">
    <property type="entry name" value="UvrD-like_ATP-bd"/>
</dbReference>
<gene>
    <name evidence="13" type="ORF">JOE66_002123</name>
</gene>
<accession>A0ABS2L647</accession>
<reference evidence="13 14" key="1">
    <citation type="submission" date="2021-01" db="EMBL/GenBank/DDBJ databases">
        <title>Sequencing the genomes of 1000 actinobacteria strains.</title>
        <authorList>
            <person name="Klenk H.-P."/>
        </authorList>
    </citation>
    <scope>NUCLEOTIDE SEQUENCE [LARGE SCALE GENOMIC DNA]</scope>
    <source>
        <strain evidence="13 14">DSM 13057</strain>
    </source>
</reference>
<protein>
    <recommendedName>
        <fullName evidence="9">DNA 3'-5' helicase</fullName>
        <ecNumber evidence="9">5.6.2.4</ecNumber>
    </recommendedName>
</protein>
<evidence type="ECO:0000313" key="13">
    <source>
        <dbReference type="EMBL" id="MBM7472489.1"/>
    </source>
</evidence>
<proteinExistence type="inferred from homology"/>
<feature type="binding site" evidence="11">
    <location>
        <begin position="25"/>
        <end position="32"/>
    </location>
    <ligand>
        <name>ATP</name>
        <dbReference type="ChEBI" id="CHEBI:30616"/>
    </ligand>
</feature>
<evidence type="ECO:0000256" key="9">
    <source>
        <dbReference type="ARBA" id="ARBA00034808"/>
    </source>
</evidence>
<dbReference type="InterPro" id="IPR014017">
    <property type="entry name" value="DNA_helicase_UvrD-like_C"/>
</dbReference>
<evidence type="ECO:0000256" key="5">
    <source>
        <dbReference type="ARBA" id="ARBA00022840"/>
    </source>
</evidence>
<evidence type="ECO:0000256" key="11">
    <source>
        <dbReference type="PROSITE-ProRule" id="PRU00560"/>
    </source>
</evidence>